<dbReference type="AlphaFoldDB" id="A0A3M5UAC0"/>
<protein>
    <submittedName>
        <fullName evidence="1">Uncharacterized protein</fullName>
    </submittedName>
</protein>
<sequence>MHVLTELGLTRVQVLGAQFTGSLTGGGGVKLFGQTVHDPLHPVTHALRAWPPRAADAKAWVFLFIVQKIAYCCTAHEIYLDVGFRVVELFTRFEPLERQHGNQLRLVLAG</sequence>
<evidence type="ECO:0000313" key="2">
    <source>
        <dbReference type="Proteomes" id="UP000280395"/>
    </source>
</evidence>
<accession>A0A3M5UAC0</accession>
<dbReference type="EMBL" id="RBUA01001454">
    <property type="protein sequence ID" value="RMU42831.1"/>
    <property type="molecule type" value="Genomic_DNA"/>
</dbReference>
<evidence type="ECO:0000313" key="1">
    <source>
        <dbReference type="EMBL" id="RMU42831.1"/>
    </source>
</evidence>
<name>A0A3M5UAC0_PSESX</name>
<comment type="caution">
    <text evidence="1">The sequence shown here is derived from an EMBL/GenBank/DDBJ whole genome shotgun (WGS) entry which is preliminary data.</text>
</comment>
<reference evidence="1 2" key="1">
    <citation type="submission" date="2018-08" db="EMBL/GenBank/DDBJ databases">
        <title>Recombination of ecologically and evolutionarily significant loci maintains genetic cohesion in the Pseudomonas syringae species complex.</title>
        <authorList>
            <person name="Dillon M."/>
            <person name="Thakur S."/>
            <person name="Almeida R.N.D."/>
            <person name="Weir B.S."/>
            <person name="Guttman D.S."/>
        </authorList>
    </citation>
    <scope>NUCLEOTIDE SEQUENCE [LARGE SCALE GENOMIC DNA]</scope>
    <source>
        <strain evidence="1 2">ICMP 14479</strain>
    </source>
</reference>
<proteinExistence type="predicted"/>
<organism evidence="1 2">
    <name type="scientific">Pseudomonas syringae pv. avii</name>
    <dbReference type="NCBI Taxonomy" id="663959"/>
    <lineage>
        <taxon>Bacteria</taxon>
        <taxon>Pseudomonadati</taxon>
        <taxon>Pseudomonadota</taxon>
        <taxon>Gammaproteobacteria</taxon>
        <taxon>Pseudomonadales</taxon>
        <taxon>Pseudomonadaceae</taxon>
        <taxon>Pseudomonas</taxon>
        <taxon>Pseudomonas syringae</taxon>
    </lineage>
</organism>
<dbReference type="Proteomes" id="UP000280395">
    <property type="component" value="Unassembled WGS sequence"/>
</dbReference>
<gene>
    <name evidence="1" type="ORF">ALP29_200640</name>
</gene>